<evidence type="ECO:0000256" key="7">
    <source>
        <dbReference type="ARBA" id="ARBA00022692"/>
    </source>
</evidence>
<dbReference type="EC" id="2.7.13.3" evidence="3"/>
<reference evidence="16 17" key="1">
    <citation type="submission" date="2013-01" db="EMBL/GenBank/DDBJ databases">
        <title>The Genome Sequence of Clostridium clostridioforme 90A8.</title>
        <authorList>
            <consortium name="The Broad Institute Genome Sequencing Platform"/>
            <person name="Earl A."/>
            <person name="Ward D."/>
            <person name="Feldgarden M."/>
            <person name="Gevers D."/>
            <person name="Courvalin P."/>
            <person name="Lambert T."/>
            <person name="Walker B."/>
            <person name="Young S.K."/>
            <person name="Zeng Q."/>
            <person name="Gargeya S."/>
            <person name="Fitzgerald M."/>
            <person name="Haas B."/>
            <person name="Abouelleil A."/>
            <person name="Alvarado L."/>
            <person name="Arachchi H.M."/>
            <person name="Berlin A.M."/>
            <person name="Chapman S.B."/>
            <person name="Dewar J."/>
            <person name="Goldberg J."/>
            <person name="Griggs A."/>
            <person name="Gujja S."/>
            <person name="Hansen M."/>
            <person name="Howarth C."/>
            <person name="Imamovic A."/>
            <person name="Larimer J."/>
            <person name="McCowan C."/>
            <person name="Murphy C."/>
            <person name="Neiman D."/>
            <person name="Pearson M."/>
            <person name="Priest M."/>
            <person name="Roberts A."/>
            <person name="Saif S."/>
            <person name="Shea T."/>
            <person name="Sisk P."/>
            <person name="Sykes S."/>
            <person name="Wortman J."/>
            <person name="Nusbaum C."/>
            <person name="Birren B."/>
        </authorList>
    </citation>
    <scope>NUCLEOTIDE SEQUENCE [LARGE SCALE GENOMIC DNA]</scope>
    <source>
        <strain evidence="16 17">90A8</strain>
    </source>
</reference>
<evidence type="ECO:0000256" key="3">
    <source>
        <dbReference type="ARBA" id="ARBA00012438"/>
    </source>
</evidence>
<evidence type="ECO:0000259" key="15">
    <source>
        <dbReference type="PROSITE" id="PS50109"/>
    </source>
</evidence>
<feature type="transmembrane region" description="Helical" evidence="14">
    <location>
        <begin position="138"/>
        <end position="158"/>
    </location>
</feature>
<dbReference type="PRINTS" id="PR00344">
    <property type="entry name" value="BCTRLSENSOR"/>
</dbReference>
<keyword evidence="9" id="KW-0418">Kinase</keyword>
<evidence type="ECO:0000256" key="5">
    <source>
        <dbReference type="ARBA" id="ARBA00022553"/>
    </source>
</evidence>
<sequence length="579" mass="63814">MSNTMFFNLLLNIGLLVLIATMLTKLPMVRSMLLEDSHAMGSRAALAVIFGLVSIFSTYTGVRAQGAIVNTRVIGVLAAGLLGGPYVGIGAAVIGGLHRYLFDIGGFTAVSCAVSTFVEGLIGSAFSKRFKAGKIDGAGVFLITALAEIGQMAIILLISRPFPAALDLVCLIAFPMIIMNALGMVVFLGTFNRVFMEEDSQFAEKMRLAMGIVDQSLPHLRKGLYSKTDMEATADIIYQSTSCAAVMITDAQKILAMKGENWYDVLRDEAVLTPILSSIHDRKPTTFSYAEKTDPLYHILKNHIIVAAPLIEMDKPVGSLTMMVKKHWHTSQSNLDFASELARLFSTQLELSDLDYQKQLRRKAEFRALQSQVNPHFLYNALNTISCVCRENPDRARELILTLSSYYRQALENDQYMLSLHTELYHVASYLELEQARFEEKLVVELDVEDDLNCKVPSFILQPLVENAVRHGGDRTGARHVSISAHSVDGMAEIAVADRGQGIPKEVVLSLYTGQGKGVGLSNVHKRLKSIYGEDNGLKIEASEAGSRVWFRIPLEPEEIPVPSNEIKLEESNNEDSCD</sequence>
<evidence type="ECO:0000256" key="8">
    <source>
        <dbReference type="ARBA" id="ARBA00022741"/>
    </source>
</evidence>
<dbReference type="InterPro" id="IPR036890">
    <property type="entry name" value="HATPase_C_sf"/>
</dbReference>
<keyword evidence="10" id="KW-0067">ATP-binding</keyword>
<dbReference type="InterPro" id="IPR005467">
    <property type="entry name" value="His_kinase_dom"/>
</dbReference>
<evidence type="ECO:0000256" key="10">
    <source>
        <dbReference type="ARBA" id="ARBA00022840"/>
    </source>
</evidence>
<comment type="catalytic activity">
    <reaction evidence="1">
        <text>ATP + protein L-histidine = ADP + protein N-phospho-L-histidine.</text>
        <dbReference type="EC" id="2.7.13.3"/>
    </reaction>
</comment>
<dbReference type="InterPro" id="IPR003594">
    <property type="entry name" value="HATPase_dom"/>
</dbReference>
<feature type="domain" description="Histidine kinase" evidence="15">
    <location>
        <begin position="460"/>
        <end position="557"/>
    </location>
</feature>
<feature type="transmembrane region" description="Helical" evidence="14">
    <location>
        <begin position="44"/>
        <end position="62"/>
    </location>
</feature>
<dbReference type="Proteomes" id="UP000013085">
    <property type="component" value="Unassembled WGS sequence"/>
</dbReference>
<keyword evidence="11 14" id="KW-1133">Transmembrane helix</keyword>
<proteinExistence type="predicted"/>
<dbReference type="PATRIC" id="fig|999408.3.peg.911"/>
<name>A0A0E2HTF1_9FIRM</name>
<dbReference type="InterPro" id="IPR010559">
    <property type="entry name" value="Sig_transdc_His_kin_internal"/>
</dbReference>
<dbReference type="SUPFAM" id="SSF55874">
    <property type="entry name" value="ATPase domain of HSP90 chaperone/DNA topoisomerase II/histidine kinase"/>
    <property type="match status" value="1"/>
</dbReference>
<dbReference type="Gene3D" id="3.30.565.10">
    <property type="entry name" value="Histidine kinase-like ATPase, C-terminal domain"/>
    <property type="match status" value="1"/>
</dbReference>
<evidence type="ECO:0000256" key="1">
    <source>
        <dbReference type="ARBA" id="ARBA00000085"/>
    </source>
</evidence>
<dbReference type="InterPro" id="IPR050640">
    <property type="entry name" value="Bact_2-comp_sensor_kinase"/>
</dbReference>
<keyword evidence="4" id="KW-1003">Cell membrane</keyword>
<dbReference type="InterPro" id="IPR029016">
    <property type="entry name" value="GAF-like_dom_sf"/>
</dbReference>
<feature type="transmembrane region" description="Helical" evidence="14">
    <location>
        <begin position="164"/>
        <end position="188"/>
    </location>
</feature>
<dbReference type="Pfam" id="PF06580">
    <property type="entry name" value="His_kinase"/>
    <property type="match status" value="1"/>
</dbReference>
<dbReference type="InterPro" id="IPR011620">
    <property type="entry name" value="Sig_transdc_His_kinase_LytS_TM"/>
</dbReference>
<feature type="transmembrane region" description="Helical" evidence="14">
    <location>
        <begin position="104"/>
        <end position="126"/>
    </location>
</feature>
<keyword evidence="5" id="KW-0597">Phosphoprotein</keyword>
<dbReference type="AlphaFoldDB" id="A0A0E2HTF1"/>
<dbReference type="Pfam" id="PF07694">
    <property type="entry name" value="5TM-5TMR_LYT"/>
    <property type="match status" value="1"/>
</dbReference>
<organism evidence="16 17">
    <name type="scientific">[Clostridium] clostridioforme 90A8</name>
    <dbReference type="NCBI Taxonomy" id="999408"/>
    <lineage>
        <taxon>Bacteria</taxon>
        <taxon>Bacillati</taxon>
        <taxon>Bacillota</taxon>
        <taxon>Clostridia</taxon>
        <taxon>Lachnospirales</taxon>
        <taxon>Lachnospiraceae</taxon>
        <taxon>Enterocloster</taxon>
    </lineage>
</organism>
<dbReference type="Pfam" id="PF02518">
    <property type="entry name" value="HATPase_c"/>
    <property type="match status" value="1"/>
</dbReference>
<dbReference type="Gene3D" id="3.30.450.40">
    <property type="match status" value="1"/>
</dbReference>
<dbReference type="RefSeq" id="WP_002583843.1">
    <property type="nucleotide sequence ID" value="NZ_KB850998.1"/>
</dbReference>
<accession>A0A0E2HTF1</accession>
<dbReference type="HOGENOM" id="CLU_020473_3_3_9"/>
<comment type="caution">
    <text evidence="16">The sequence shown here is derived from an EMBL/GenBank/DDBJ whole genome shotgun (WGS) entry which is preliminary data.</text>
</comment>
<protein>
    <recommendedName>
        <fullName evidence="3">histidine kinase</fullName>
        <ecNumber evidence="3">2.7.13.3</ecNumber>
    </recommendedName>
</protein>
<dbReference type="InterPro" id="IPR004358">
    <property type="entry name" value="Sig_transdc_His_kin-like_C"/>
</dbReference>
<evidence type="ECO:0000256" key="2">
    <source>
        <dbReference type="ARBA" id="ARBA00004651"/>
    </source>
</evidence>
<dbReference type="GO" id="GO:0005886">
    <property type="term" value="C:plasma membrane"/>
    <property type="evidence" value="ECO:0007669"/>
    <property type="project" value="UniProtKB-SubCell"/>
</dbReference>
<dbReference type="GO" id="GO:0000155">
    <property type="term" value="F:phosphorelay sensor kinase activity"/>
    <property type="evidence" value="ECO:0007669"/>
    <property type="project" value="InterPro"/>
</dbReference>
<evidence type="ECO:0000313" key="17">
    <source>
        <dbReference type="Proteomes" id="UP000013085"/>
    </source>
</evidence>
<dbReference type="GO" id="GO:0071555">
    <property type="term" value="P:cell wall organization"/>
    <property type="evidence" value="ECO:0007669"/>
    <property type="project" value="InterPro"/>
</dbReference>
<feature type="transmembrane region" description="Helical" evidence="14">
    <location>
        <begin position="74"/>
        <end position="98"/>
    </location>
</feature>
<dbReference type="GO" id="GO:0005524">
    <property type="term" value="F:ATP binding"/>
    <property type="evidence" value="ECO:0007669"/>
    <property type="project" value="UniProtKB-KW"/>
</dbReference>
<evidence type="ECO:0000256" key="14">
    <source>
        <dbReference type="SAM" id="Phobius"/>
    </source>
</evidence>
<keyword evidence="8" id="KW-0547">Nucleotide-binding</keyword>
<keyword evidence="7 14" id="KW-0812">Transmembrane</keyword>
<evidence type="ECO:0000256" key="12">
    <source>
        <dbReference type="ARBA" id="ARBA00023012"/>
    </source>
</evidence>
<dbReference type="GeneID" id="57964766"/>
<keyword evidence="13 14" id="KW-0472">Membrane</keyword>
<evidence type="ECO:0000256" key="9">
    <source>
        <dbReference type="ARBA" id="ARBA00022777"/>
    </source>
</evidence>
<gene>
    <name evidence="16" type="ORF">HMPREF1090_00858</name>
</gene>
<evidence type="ECO:0000256" key="4">
    <source>
        <dbReference type="ARBA" id="ARBA00022475"/>
    </source>
</evidence>
<evidence type="ECO:0000256" key="13">
    <source>
        <dbReference type="ARBA" id="ARBA00023136"/>
    </source>
</evidence>
<dbReference type="SMART" id="SM00387">
    <property type="entry name" value="HATPase_c"/>
    <property type="match status" value="1"/>
</dbReference>
<dbReference type="PANTHER" id="PTHR34220:SF7">
    <property type="entry name" value="SENSOR HISTIDINE KINASE YPDA"/>
    <property type="match status" value="1"/>
</dbReference>
<keyword evidence="12" id="KW-0902">Two-component regulatory system</keyword>
<dbReference type="PANTHER" id="PTHR34220">
    <property type="entry name" value="SENSOR HISTIDINE KINASE YPDA"/>
    <property type="match status" value="1"/>
</dbReference>
<evidence type="ECO:0000256" key="11">
    <source>
        <dbReference type="ARBA" id="ARBA00022989"/>
    </source>
</evidence>
<keyword evidence="6" id="KW-0808">Transferase</keyword>
<comment type="subcellular location">
    <subcellularLocation>
        <location evidence="2">Cell membrane</location>
        <topology evidence="2">Multi-pass membrane protein</topology>
    </subcellularLocation>
</comment>
<feature type="transmembrane region" description="Helical" evidence="14">
    <location>
        <begin position="7"/>
        <end position="24"/>
    </location>
</feature>
<dbReference type="EMBL" id="AGYR01000006">
    <property type="protein sequence ID" value="ENZ18986.1"/>
    <property type="molecule type" value="Genomic_DNA"/>
</dbReference>
<evidence type="ECO:0000313" key="16">
    <source>
        <dbReference type="EMBL" id="ENZ18986.1"/>
    </source>
</evidence>
<dbReference type="PROSITE" id="PS50109">
    <property type="entry name" value="HIS_KIN"/>
    <property type="match status" value="1"/>
</dbReference>
<evidence type="ECO:0000256" key="6">
    <source>
        <dbReference type="ARBA" id="ARBA00022679"/>
    </source>
</evidence>